<protein>
    <submittedName>
        <fullName evidence="1">DUF3577 domain-containing protein</fullName>
    </submittedName>
</protein>
<dbReference type="AlphaFoldDB" id="A0A3R9G454"/>
<name>A0A3R9G454_9VIBR</name>
<gene>
    <name evidence="1" type="ORF">EJA03_07430</name>
</gene>
<proteinExistence type="predicted"/>
<dbReference type="RefSeq" id="WP_125320604.1">
    <property type="nucleotide sequence ID" value="NZ_AP024891.1"/>
</dbReference>
<accession>A0A3R9G454</accession>
<comment type="caution">
    <text evidence="1">The sequence shown here is derived from an EMBL/GenBank/DDBJ whole genome shotgun (WGS) entry which is preliminary data.</text>
</comment>
<sequence length="138" mass="15473">MSTNTTQQPQRHFDLHTKGFGYLNRIRKITPRKGQPFWAVEINCLHGNDGESTRFDCNVVGQEAIALFEHHLAEVKKEDKVMASVVMGDISLHSFIYTNGDKAGEKGACIKGRLLKVKYLKVNDSVVYTAEQPKTHAA</sequence>
<keyword evidence="2" id="KW-1185">Reference proteome</keyword>
<dbReference type="Pfam" id="PF12101">
    <property type="entry name" value="DUF3577"/>
    <property type="match status" value="1"/>
</dbReference>
<dbReference type="Proteomes" id="UP000269041">
    <property type="component" value="Unassembled WGS sequence"/>
</dbReference>
<evidence type="ECO:0000313" key="2">
    <source>
        <dbReference type="Proteomes" id="UP000269041"/>
    </source>
</evidence>
<organism evidence="1 2">
    <name type="scientific">Vibrio pectenicida</name>
    <dbReference type="NCBI Taxonomy" id="62763"/>
    <lineage>
        <taxon>Bacteria</taxon>
        <taxon>Pseudomonadati</taxon>
        <taxon>Pseudomonadota</taxon>
        <taxon>Gammaproteobacteria</taxon>
        <taxon>Vibrionales</taxon>
        <taxon>Vibrionaceae</taxon>
        <taxon>Vibrio</taxon>
    </lineage>
</organism>
<dbReference type="OrthoDB" id="6402776at2"/>
<evidence type="ECO:0000313" key="1">
    <source>
        <dbReference type="EMBL" id="RSD31748.1"/>
    </source>
</evidence>
<dbReference type="EMBL" id="RSFA01000024">
    <property type="protein sequence ID" value="RSD31748.1"/>
    <property type="molecule type" value="Genomic_DNA"/>
</dbReference>
<reference evidence="1 2" key="1">
    <citation type="submission" date="2018-12" db="EMBL/GenBank/DDBJ databases">
        <title>Genomic taxonomy of the Vibrionaceae family.</title>
        <authorList>
            <person name="Gomez-Gil B."/>
            <person name="Enciso-Ibarra K."/>
        </authorList>
    </citation>
    <scope>NUCLEOTIDE SEQUENCE [LARGE SCALE GENOMIC DNA]</scope>
    <source>
        <strain evidence="1 2">CAIM 594</strain>
    </source>
</reference>
<dbReference type="InterPro" id="IPR021960">
    <property type="entry name" value="DUF3577"/>
</dbReference>